<evidence type="ECO:0000256" key="11">
    <source>
        <dbReference type="ARBA" id="ARBA00022989"/>
    </source>
</evidence>
<keyword evidence="14" id="KW-0496">Mitochondrion</keyword>
<feature type="chain" id="PRO_5042053718" description="Autophagy-related protein 27" evidence="20">
    <location>
        <begin position="27"/>
        <end position="293"/>
    </location>
</feature>
<organism evidence="22 23">
    <name type="scientific">Mycena alexandri</name>
    <dbReference type="NCBI Taxonomy" id="1745969"/>
    <lineage>
        <taxon>Eukaryota</taxon>
        <taxon>Fungi</taxon>
        <taxon>Dikarya</taxon>
        <taxon>Basidiomycota</taxon>
        <taxon>Agaricomycotina</taxon>
        <taxon>Agaricomycetes</taxon>
        <taxon>Agaricomycetidae</taxon>
        <taxon>Agaricales</taxon>
        <taxon>Marasmiineae</taxon>
        <taxon>Mycenaceae</taxon>
        <taxon>Mycena</taxon>
    </lineage>
</organism>
<evidence type="ECO:0000256" key="10">
    <source>
        <dbReference type="ARBA" id="ARBA00022927"/>
    </source>
</evidence>
<keyword evidence="12" id="KW-0072">Autophagy</keyword>
<dbReference type="GO" id="GO:0015031">
    <property type="term" value="P:protein transport"/>
    <property type="evidence" value="ECO:0007669"/>
    <property type="project" value="UniProtKB-KW"/>
</dbReference>
<keyword evidence="10" id="KW-0653">Protein transport</keyword>
<dbReference type="Proteomes" id="UP001218188">
    <property type="component" value="Unassembled WGS sequence"/>
</dbReference>
<reference evidence="22" key="1">
    <citation type="submission" date="2023-03" db="EMBL/GenBank/DDBJ databases">
        <title>Massive genome expansion in bonnet fungi (Mycena s.s.) driven by repeated elements and novel gene families across ecological guilds.</title>
        <authorList>
            <consortium name="Lawrence Berkeley National Laboratory"/>
            <person name="Harder C.B."/>
            <person name="Miyauchi S."/>
            <person name="Viragh M."/>
            <person name="Kuo A."/>
            <person name="Thoen E."/>
            <person name="Andreopoulos B."/>
            <person name="Lu D."/>
            <person name="Skrede I."/>
            <person name="Drula E."/>
            <person name="Henrissat B."/>
            <person name="Morin E."/>
            <person name="Kohler A."/>
            <person name="Barry K."/>
            <person name="LaButti K."/>
            <person name="Morin E."/>
            <person name="Salamov A."/>
            <person name="Lipzen A."/>
            <person name="Mereny Z."/>
            <person name="Hegedus B."/>
            <person name="Baldrian P."/>
            <person name="Stursova M."/>
            <person name="Weitz H."/>
            <person name="Taylor A."/>
            <person name="Grigoriev I.V."/>
            <person name="Nagy L.G."/>
            <person name="Martin F."/>
            <person name="Kauserud H."/>
        </authorList>
    </citation>
    <scope>NUCLEOTIDE SEQUENCE</scope>
    <source>
        <strain evidence="22">CBHHK200</strain>
    </source>
</reference>
<keyword evidence="16" id="KW-1015">Disulfide bond</keyword>
<comment type="subcellular location">
    <subcellularLocation>
        <location evidence="2">Cytoplasmic vesicle membrane</location>
        <topology evidence="2">Single-pass type I membrane protein</topology>
    </subcellularLocation>
    <subcellularLocation>
        <location evidence="4">Golgi apparatus membrane</location>
        <topology evidence="4">Single-pass type I membrane protein</topology>
    </subcellularLocation>
    <subcellularLocation>
        <location evidence="1">Mitochondrion membrane</location>
        <topology evidence="1">Single-pass membrane protein</topology>
    </subcellularLocation>
    <subcellularLocation>
        <location evidence="3">Preautophagosomal structure membrane</location>
        <topology evidence="3">Single-pass type I membrane protein</topology>
    </subcellularLocation>
</comment>
<evidence type="ECO:0000256" key="5">
    <source>
        <dbReference type="ARBA" id="ARBA00005363"/>
    </source>
</evidence>
<dbReference type="InterPro" id="IPR044865">
    <property type="entry name" value="MRH_dom"/>
</dbReference>
<dbReference type="GO" id="GO:0030659">
    <property type="term" value="C:cytoplasmic vesicle membrane"/>
    <property type="evidence" value="ECO:0007669"/>
    <property type="project" value="UniProtKB-SubCell"/>
</dbReference>
<evidence type="ECO:0000256" key="14">
    <source>
        <dbReference type="ARBA" id="ARBA00023128"/>
    </source>
</evidence>
<dbReference type="InterPro" id="IPR018939">
    <property type="entry name" value="Autophagy-rel_prot_27"/>
</dbReference>
<dbReference type="GO" id="GO:0031966">
    <property type="term" value="C:mitochondrial membrane"/>
    <property type="evidence" value="ECO:0007669"/>
    <property type="project" value="UniProtKB-SubCell"/>
</dbReference>
<evidence type="ECO:0000256" key="18">
    <source>
        <dbReference type="SAM" id="MobiDB-lite"/>
    </source>
</evidence>
<keyword evidence="23" id="KW-1185">Reference proteome</keyword>
<dbReference type="Pfam" id="PF09451">
    <property type="entry name" value="ATG27"/>
    <property type="match status" value="1"/>
</dbReference>
<protein>
    <recommendedName>
        <fullName evidence="6">Autophagy-related protein 27</fullName>
    </recommendedName>
</protein>
<dbReference type="SUPFAM" id="SSF50911">
    <property type="entry name" value="Mannose 6-phosphate receptor domain"/>
    <property type="match status" value="1"/>
</dbReference>
<feature type="region of interest" description="Disordered" evidence="18">
    <location>
        <begin position="191"/>
        <end position="218"/>
    </location>
</feature>
<dbReference type="GO" id="GO:0034045">
    <property type="term" value="C:phagophore assembly site membrane"/>
    <property type="evidence" value="ECO:0007669"/>
    <property type="project" value="UniProtKB-SubCell"/>
</dbReference>
<dbReference type="EMBL" id="JARJCM010000004">
    <property type="protein sequence ID" value="KAJ7045537.1"/>
    <property type="molecule type" value="Genomic_DNA"/>
</dbReference>
<feature type="signal peptide" evidence="20">
    <location>
        <begin position="1"/>
        <end position="26"/>
    </location>
</feature>
<dbReference type="PANTHER" id="PTHR15071:SF13">
    <property type="entry name" value="AUTOPHAGY-RELATED PROTEIN 27"/>
    <property type="match status" value="1"/>
</dbReference>
<evidence type="ECO:0000256" key="6">
    <source>
        <dbReference type="ARBA" id="ARBA00013776"/>
    </source>
</evidence>
<accession>A0AAD6TKJ1</accession>
<comment type="caution">
    <text evidence="22">The sequence shown here is derived from an EMBL/GenBank/DDBJ whole genome shotgun (WGS) entry which is preliminary data.</text>
</comment>
<evidence type="ECO:0000256" key="2">
    <source>
        <dbReference type="ARBA" id="ARBA00004358"/>
    </source>
</evidence>
<evidence type="ECO:0000256" key="7">
    <source>
        <dbReference type="ARBA" id="ARBA00022448"/>
    </source>
</evidence>
<keyword evidence="17" id="KW-0968">Cytoplasmic vesicle</keyword>
<dbReference type="GO" id="GO:0006914">
    <property type="term" value="P:autophagy"/>
    <property type="evidence" value="ECO:0007669"/>
    <property type="project" value="UniProtKB-KW"/>
</dbReference>
<keyword evidence="15 19" id="KW-0472">Membrane</keyword>
<keyword evidence="8 19" id="KW-0812">Transmembrane</keyword>
<evidence type="ECO:0000256" key="20">
    <source>
        <dbReference type="SAM" id="SignalP"/>
    </source>
</evidence>
<keyword evidence="11 19" id="KW-1133">Transmembrane helix</keyword>
<evidence type="ECO:0000313" key="23">
    <source>
        <dbReference type="Proteomes" id="UP001218188"/>
    </source>
</evidence>
<evidence type="ECO:0000313" key="22">
    <source>
        <dbReference type="EMBL" id="KAJ7045537.1"/>
    </source>
</evidence>
<keyword evidence="13" id="KW-0333">Golgi apparatus</keyword>
<feature type="transmembrane region" description="Helical" evidence="19">
    <location>
        <begin position="221"/>
        <end position="242"/>
    </location>
</feature>
<feature type="domain" description="MRH" evidence="21">
    <location>
        <begin position="32"/>
        <end position="192"/>
    </location>
</feature>
<dbReference type="Gene3D" id="2.70.130.10">
    <property type="entry name" value="Mannose-6-phosphate receptor binding domain"/>
    <property type="match status" value="1"/>
</dbReference>
<evidence type="ECO:0000256" key="12">
    <source>
        <dbReference type="ARBA" id="ARBA00023006"/>
    </source>
</evidence>
<sequence>MILRPLRNADLSLFLLLLSWSIPVAALEEPFENCHLKLANKWYDMEPLRGEHTVTQRRNTPPTREVYSARLSLCSDLEPEKDVPKGDQCPPGTRVCLTKINEKDGSDPRIVSVIPIAQTSTLNPTYTPRSSPNGVSLLLHGSNYPHPINATDAQQSVIITLLCDTSMGDLKFNSYNGEQLELEWSSPAGCEFAGEDEDQGNDGEKDSPKNGESSSGSLSSVGWFLLLLLLAFAVYMGMGMYINYTTYAARGVDLIPHRDFWMEVPYMLRDVLSHLCSAVRPRRSSNRGGYIAV</sequence>
<keyword evidence="7" id="KW-0813">Transport</keyword>
<evidence type="ECO:0000256" key="13">
    <source>
        <dbReference type="ARBA" id="ARBA00023034"/>
    </source>
</evidence>
<proteinExistence type="inferred from homology"/>
<dbReference type="PANTHER" id="PTHR15071">
    <property type="entry name" value="MANNOSE-6-PHOSPHATE RECEPTOR FAMILY MEMBER"/>
    <property type="match status" value="1"/>
</dbReference>
<evidence type="ECO:0000256" key="16">
    <source>
        <dbReference type="ARBA" id="ARBA00023157"/>
    </source>
</evidence>
<dbReference type="PROSITE" id="PS51914">
    <property type="entry name" value="MRH"/>
    <property type="match status" value="1"/>
</dbReference>
<dbReference type="GO" id="GO:0000139">
    <property type="term" value="C:Golgi membrane"/>
    <property type="evidence" value="ECO:0007669"/>
    <property type="project" value="UniProtKB-SubCell"/>
</dbReference>
<evidence type="ECO:0000256" key="17">
    <source>
        <dbReference type="ARBA" id="ARBA00023329"/>
    </source>
</evidence>
<evidence type="ECO:0000256" key="9">
    <source>
        <dbReference type="ARBA" id="ARBA00022729"/>
    </source>
</evidence>
<evidence type="ECO:0000259" key="21">
    <source>
        <dbReference type="PROSITE" id="PS51914"/>
    </source>
</evidence>
<name>A0AAD6TKJ1_9AGAR</name>
<evidence type="ECO:0000256" key="3">
    <source>
        <dbReference type="ARBA" id="ARBA00004472"/>
    </source>
</evidence>
<evidence type="ECO:0000256" key="8">
    <source>
        <dbReference type="ARBA" id="ARBA00022692"/>
    </source>
</evidence>
<evidence type="ECO:0000256" key="19">
    <source>
        <dbReference type="SAM" id="Phobius"/>
    </source>
</evidence>
<evidence type="ECO:0000256" key="1">
    <source>
        <dbReference type="ARBA" id="ARBA00004304"/>
    </source>
</evidence>
<dbReference type="AlphaFoldDB" id="A0AAD6TKJ1"/>
<evidence type="ECO:0000256" key="4">
    <source>
        <dbReference type="ARBA" id="ARBA00004614"/>
    </source>
</evidence>
<comment type="similarity">
    <text evidence="5">Belongs to the ATG27 family.</text>
</comment>
<keyword evidence="9 20" id="KW-0732">Signal</keyword>
<evidence type="ECO:0000256" key="15">
    <source>
        <dbReference type="ARBA" id="ARBA00023136"/>
    </source>
</evidence>
<gene>
    <name evidence="22" type="ORF">C8F04DRAFT_1025319</name>
</gene>
<dbReference type="InterPro" id="IPR009011">
    <property type="entry name" value="Man6P_isomerase_rcpt-bd_dom_sf"/>
</dbReference>